<dbReference type="AlphaFoldDB" id="A0A5C5VI79"/>
<evidence type="ECO:0000256" key="2">
    <source>
        <dbReference type="SAM" id="Phobius"/>
    </source>
</evidence>
<name>A0A5C5VI79_9BACT</name>
<feature type="transmembrane region" description="Helical" evidence="2">
    <location>
        <begin position="43"/>
        <end position="62"/>
    </location>
</feature>
<feature type="transmembrane region" description="Helical" evidence="2">
    <location>
        <begin position="12"/>
        <end position="31"/>
    </location>
</feature>
<feature type="domain" description="VWFA" evidence="3">
    <location>
        <begin position="74"/>
        <end position="200"/>
    </location>
</feature>
<dbReference type="SUPFAM" id="SSF52317">
    <property type="entry name" value="Class I glutamine amidotransferase-like"/>
    <property type="match status" value="1"/>
</dbReference>
<dbReference type="RefSeq" id="WP_146565126.1">
    <property type="nucleotide sequence ID" value="NZ_SIHJ01000001.1"/>
</dbReference>
<dbReference type="InterPro" id="IPR002035">
    <property type="entry name" value="VWF_A"/>
</dbReference>
<feature type="compositionally biased region" description="Basic and acidic residues" evidence="1">
    <location>
        <begin position="961"/>
        <end position="980"/>
    </location>
</feature>
<proteinExistence type="predicted"/>
<dbReference type="Proteomes" id="UP000316714">
    <property type="component" value="Unassembled WGS sequence"/>
</dbReference>
<evidence type="ECO:0000313" key="4">
    <source>
        <dbReference type="EMBL" id="TWT37821.1"/>
    </source>
</evidence>
<comment type="caution">
    <text evidence="4">The sequence shown here is derived from an EMBL/GenBank/DDBJ whole genome shotgun (WGS) entry which is preliminary data.</text>
</comment>
<dbReference type="Pfam" id="PF13519">
    <property type="entry name" value="VWA_2"/>
    <property type="match status" value="1"/>
</dbReference>
<dbReference type="PROSITE" id="PS50234">
    <property type="entry name" value="VWFA"/>
    <property type="match status" value="1"/>
</dbReference>
<keyword evidence="2" id="KW-0812">Transmembrane</keyword>
<protein>
    <submittedName>
        <fullName evidence="4">von Willebrand factor type A domain protein</fullName>
    </submittedName>
</protein>
<dbReference type="InterPro" id="IPR029062">
    <property type="entry name" value="Class_I_gatase-like"/>
</dbReference>
<dbReference type="Gene3D" id="3.40.50.880">
    <property type="match status" value="2"/>
</dbReference>
<dbReference type="Pfam" id="PF00092">
    <property type="entry name" value="VWA"/>
    <property type="match status" value="1"/>
</dbReference>
<accession>A0A5C5VI79</accession>
<keyword evidence="2" id="KW-0472">Membrane</keyword>
<dbReference type="EMBL" id="SIHJ01000001">
    <property type="protein sequence ID" value="TWT37821.1"/>
    <property type="molecule type" value="Genomic_DNA"/>
</dbReference>
<gene>
    <name evidence="4" type="ORF">KOR34_27850</name>
</gene>
<dbReference type="Gene3D" id="3.40.50.410">
    <property type="entry name" value="von Willebrand factor, type A domain"/>
    <property type="match status" value="1"/>
</dbReference>
<dbReference type="InterPro" id="IPR010768">
    <property type="entry name" value="GATase1-like"/>
</dbReference>
<evidence type="ECO:0000313" key="5">
    <source>
        <dbReference type="Proteomes" id="UP000316714"/>
    </source>
</evidence>
<keyword evidence="5" id="KW-1185">Reference proteome</keyword>
<organism evidence="4 5">
    <name type="scientific">Posidoniimonas corsicana</name>
    <dbReference type="NCBI Taxonomy" id="1938618"/>
    <lineage>
        <taxon>Bacteria</taxon>
        <taxon>Pseudomonadati</taxon>
        <taxon>Planctomycetota</taxon>
        <taxon>Planctomycetia</taxon>
        <taxon>Pirellulales</taxon>
        <taxon>Lacipirellulaceae</taxon>
        <taxon>Posidoniimonas</taxon>
    </lineage>
</organism>
<evidence type="ECO:0000259" key="3">
    <source>
        <dbReference type="PROSITE" id="PS50234"/>
    </source>
</evidence>
<reference evidence="4 5" key="1">
    <citation type="submission" date="2019-02" db="EMBL/GenBank/DDBJ databases">
        <title>Deep-cultivation of Planctomycetes and their phenomic and genomic characterization uncovers novel biology.</title>
        <authorList>
            <person name="Wiegand S."/>
            <person name="Jogler M."/>
            <person name="Boedeker C."/>
            <person name="Pinto D."/>
            <person name="Vollmers J."/>
            <person name="Rivas-Marin E."/>
            <person name="Kohn T."/>
            <person name="Peeters S.H."/>
            <person name="Heuer A."/>
            <person name="Rast P."/>
            <person name="Oberbeckmann S."/>
            <person name="Bunk B."/>
            <person name="Jeske O."/>
            <person name="Meyerdierks A."/>
            <person name="Storesund J.E."/>
            <person name="Kallscheuer N."/>
            <person name="Luecker S."/>
            <person name="Lage O.M."/>
            <person name="Pohl T."/>
            <person name="Merkel B.J."/>
            <person name="Hornburger P."/>
            <person name="Mueller R.-W."/>
            <person name="Bruemmer F."/>
            <person name="Labrenz M."/>
            <person name="Spormann A.M."/>
            <person name="Op Den Camp H."/>
            <person name="Overmann J."/>
            <person name="Amann R."/>
            <person name="Jetten M.S.M."/>
            <person name="Mascher T."/>
            <person name="Medema M.H."/>
            <person name="Devos D.P."/>
            <person name="Kaster A.-K."/>
            <person name="Ovreas L."/>
            <person name="Rohde M."/>
            <person name="Galperin M.Y."/>
            <person name="Jogler C."/>
        </authorList>
    </citation>
    <scope>NUCLEOTIDE SEQUENCE [LARGE SCALE GENOMIC DNA]</scope>
    <source>
        <strain evidence="4 5">KOR34</strain>
    </source>
</reference>
<dbReference type="SMART" id="SM00327">
    <property type="entry name" value="VWA"/>
    <property type="match status" value="2"/>
</dbReference>
<dbReference type="PANTHER" id="PTHR37947">
    <property type="entry name" value="BLL2462 PROTEIN"/>
    <property type="match status" value="1"/>
</dbReference>
<dbReference type="CDD" id="cd00198">
    <property type="entry name" value="vWFA"/>
    <property type="match status" value="2"/>
</dbReference>
<dbReference type="Pfam" id="PF07090">
    <property type="entry name" value="GATase1_like"/>
    <property type="match status" value="1"/>
</dbReference>
<keyword evidence="2" id="KW-1133">Transmembrane helix</keyword>
<dbReference type="SUPFAM" id="SSF53300">
    <property type="entry name" value="vWA-like"/>
    <property type="match status" value="2"/>
</dbReference>
<feature type="region of interest" description="Disordered" evidence="1">
    <location>
        <begin position="960"/>
        <end position="1036"/>
    </location>
</feature>
<dbReference type="PANTHER" id="PTHR37947:SF2">
    <property type="entry name" value="VON WILLEBRAND FACTOR TYPE A"/>
    <property type="match status" value="1"/>
</dbReference>
<evidence type="ECO:0000256" key="1">
    <source>
        <dbReference type="SAM" id="MobiDB-lite"/>
    </source>
</evidence>
<sequence>MADLNLPFDNPWWPYLLGLLAVLIVALVAIGRRSLSGLGRWRWLLAMTLRSLVVGLIILAIADLQHREKSDKLTVLYLLDQSLSIPEDQRDAMRRFVNESVAEHRRDEKEDRAGVIVFGRDAEVELPPVDFDYGITRIESTPDRNYSNLEGALQKAMSLFPPDAAKRIVVVTDGNENVGNALRQARAMAGAGISIDVLPVPLEARSEVAVDKVVLPADVRRDQPFEMRVVLDNQPPPEDPNKVAKGKLRLVRKTGEREETLVEKPVELKPGKNVFGIQEKIDQADFYTYEARFEPDETRADASAQNNTATAFTHVRGRGHVLVIEDWEHPGEFAFLVDRLRSEGLEVTLQPSDQLFTSLAELQRYDSVVLANVPRSSGFTADAGGGVDTDTIAGFSDAQLQMLVSNTEDLGCGLIMLGGDRSLGAGDWEGTEVEKALPVDFRIKAAKVEPIGALAMIMHASEFAKGNYWQKVIAREAIRTLGPRDYCGLIQWNGTDQWLWNHPNGMLPVGPNRAKMMARVDRLVVGDMPQFDPGMRQVIASLTNLANSNTPPAIKHCIIISDGDPSPPAASTIAAFKKQNVQITTVAVGALGGHGDLKMMQRIALQTGGKFYVVKNANALPKIYKREARRIARPVTKEFDPPVYPTITNNVHEIVQGIDSLPPISGYVKSSLKQNSLVEQIAVVPEEVDAKYATLLAVWTYGLGKSAVVSTDAGARWANDWTAWENYGRFYSQLVRWSMRPTGDTGAYSVATEVRDGKTRVVVDALDKDDQFINTGSMTATVLAPDMTARTVVIEQVAPGRYVGEFDTDSSGSYMLAVNPGPGQPMIRTGVNVGYSDEFRDRETNRPLLTQIASLEPRGGQPGKLIDEEAGVELPAAGDIPEQLVAVDPYRRDMPQAVSSQDRWPFLVLLASCLFFADVFVRRVQFDLSWMNPAIDWVKVNVLGRAEQVAAAPTMSRLQSKKRELRQATESRAAETRFEYDEAAPQADVPLADIKTPPKPDPKRAQAGGGVSEEQPAEESYLSRLKKAKEDAKRKK</sequence>
<dbReference type="InterPro" id="IPR036465">
    <property type="entry name" value="vWFA_dom_sf"/>
</dbReference>
<dbReference type="OrthoDB" id="9781333at2"/>